<evidence type="ECO:0000256" key="5">
    <source>
        <dbReference type="SAM" id="Coils"/>
    </source>
</evidence>
<dbReference type="GeneID" id="78453507"/>
<dbReference type="PANTHER" id="PTHR14226:SF76">
    <property type="entry name" value="NTE FAMILY PROTEIN RSSA"/>
    <property type="match status" value="1"/>
</dbReference>
<evidence type="ECO:0000256" key="3">
    <source>
        <dbReference type="ARBA" id="ARBA00023098"/>
    </source>
</evidence>
<dbReference type="SUPFAM" id="SSF52151">
    <property type="entry name" value="FabD/lysophospholipase-like"/>
    <property type="match status" value="1"/>
</dbReference>
<feature type="active site" description="Proton acceptor" evidence="4">
    <location>
        <position position="254"/>
    </location>
</feature>
<organism evidence="7 8">
    <name type="scientific">Fusobacterium ulcerans</name>
    <dbReference type="NCBI Taxonomy" id="861"/>
    <lineage>
        <taxon>Bacteria</taxon>
        <taxon>Fusobacteriati</taxon>
        <taxon>Fusobacteriota</taxon>
        <taxon>Fusobacteriia</taxon>
        <taxon>Fusobacteriales</taxon>
        <taxon>Fusobacteriaceae</taxon>
        <taxon>Fusobacterium</taxon>
    </lineage>
</organism>
<feature type="short sequence motif" description="GXSXG" evidence="4">
    <location>
        <begin position="107"/>
        <end position="111"/>
    </location>
</feature>
<keyword evidence="5" id="KW-0175">Coiled coil</keyword>
<dbReference type="InterPro" id="IPR016035">
    <property type="entry name" value="Acyl_Trfase/lysoPLipase"/>
</dbReference>
<dbReference type="PROSITE" id="PS51635">
    <property type="entry name" value="PNPLA"/>
    <property type="match status" value="1"/>
</dbReference>
<evidence type="ECO:0000313" key="7">
    <source>
        <dbReference type="EMBL" id="SQJ08321.1"/>
    </source>
</evidence>
<dbReference type="InterPro" id="IPR002641">
    <property type="entry name" value="PNPLA_dom"/>
</dbReference>
<feature type="coiled-coil region" evidence="5">
    <location>
        <begin position="40"/>
        <end position="67"/>
    </location>
</feature>
<proteinExistence type="predicted"/>
<dbReference type="Proteomes" id="UP000249008">
    <property type="component" value="Chromosome 1"/>
</dbReference>
<evidence type="ECO:0000256" key="1">
    <source>
        <dbReference type="ARBA" id="ARBA00022801"/>
    </source>
</evidence>
<feature type="short sequence motif" description="GXGXXG" evidence="4">
    <location>
        <begin position="80"/>
        <end position="85"/>
    </location>
</feature>
<dbReference type="Pfam" id="PF01734">
    <property type="entry name" value="Patatin"/>
    <property type="match status" value="1"/>
</dbReference>
<keyword evidence="3 4" id="KW-0443">Lipid metabolism</keyword>
<evidence type="ECO:0000256" key="4">
    <source>
        <dbReference type="PROSITE-ProRule" id="PRU01161"/>
    </source>
</evidence>
<dbReference type="AlphaFoldDB" id="A0AAX2JDA2"/>
<dbReference type="InterPro" id="IPR043864">
    <property type="entry name" value="Omp85-like_dom"/>
</dbReference>
<sequence>MKRKFFLIFTILFIILMPSKSLANLQSINNNLTFEEDIEIDKLKSQIKLLEEKIQTLEKTKAVKLKKNKVNIKIGLALSGGGAKGLAHVGVLKVLEEQNIKIDYITGTSMGAVVAALYSAGYTPDQIENILLDINWNGYISGELDSKKVPLEKKLGNQKYAASVRYDKEFNFSLPKGFGSTEMIYLRLKKLLANVENINDFDKLPIPLRIVTTDLNTGKAVALSHGDLARAITASVAIPTILDPVEIDGSLYVDGLISRNLPVEDVIAMGADIVIASDVGNEVKDNKDYNILSVMNQLVTIQSASSTQQQREMATILISPDIQAYNATDMKKGKEFITLGFNAAQEKITDLKKLPKRDQEIKFPVSDNSIYIKNIVYSNKFSSDKQEILNNLLAKYMNKSITDDEMEDIMLKLYGVDFINKIYYEVEGNTLVLDADINPANVFGIGASYATGYGTTFNIGTELSNAKKLGSSSTINAQFGDYLGLSTRNFFYYGVSNKIGIFANASYKESPLYLYDNTKKIADYTTKALRFETGVLTQYENQLLASYGIAVNYSKLEQETGLEWTDQFEYSKNYNEAFFKLSLDSLSGTNRPSSGVKGELNYVWGGTFGASKSNFYGPLYQFDGYVPLNKKFIFSYGFYGGVISGDNILLDQYIKLGGTKNNIQNKSFAFYGYEVHQKLVDQFLIGRLGLDYELSNNLYLGTNWNIGTYREVKEKSDSMSKNDNLLWDDYHQGFALSLTYETMFGPIEFSVSKDNKKGDVISQFSIGYVFD</sequence>
<dbReference type="Pfam" id="PF19143">
    <property type="entry name" value="Omp85_2"/>
    <property type="match status" value="1"/>
</dbReference>
<evidence type="ECO:0000259" key="6">
    <source>
        <dbReference type="PROSITE" id="PS51635"/>
    </source>
</evidence>
<dbReference type="Gene3D" id="3.40.1090.10">
    <property type="entry name" value="Cytosolic phospholipase A2 catalytic domain"/>
    <property type="match status" value="2"/>
</dbReference>
<dbReference type="InterPro" id="IPR050301">
    <property type="entry name" value="NTE"/>
</dbReference>
<evidence type="ECO:0000313" key="8">
    <source>
        <dbReference type="Proteomes" id="UP000249008"/>
    </source>
</evidence>
<evidence type="ECO:0000256" key="2">
    <source>
        <dbReference type="ARBA" id="ARBA00022963"/>
    </source>
</evidence>
<dbReference type="KEGG" id="ful:C4N20_01715"/>
<reference evidence="7 8" key="1">
    <citation type="submission" date="2018-06" db="EMBL/GenBank/DDBJ databases">
        <authorList>
            <consortium name="Pathogen Informatics"/>
            <person name="Doyle S."/>
        </authorList>
    </citation>
    <scope>NUCLEOTIDE SEQUENCE [LARGE SCALE GENOMIC DNA]</scope>
    <source>
        <strain evidence="7 8">NCTC12112</strain>
    </source>
</reference>
<comment type="caution">
    <text evidence="4">Lacks conserved residue(s) required for the propagation of feature annotation.</text>
</comment>
<dbReference type="PANTHER" id="PTHR14226">
    <property type="entry name" value="NEUROPATHY TARGET ESTERASE/SWISS CHEESE D.MELANOGASTER"/>
    <property type="match status" value="1"/>
</dbReference>
<keyword evidence="2 4" id="KW-0442">Lipid degradation</keyword>
<feature type="active site" description="Nucleophile" evidence="4">
    <location>
        <position position="109"/>
    </location>
</feature>
<dbReference type="EMBL" id="LS483487">
    <property type="protein sequence ID" value="SQJ08321.1"/>
    <property type="molecule type" value="Genomic_DNA"/>
</dbReference>
<gene>
    <name evidence="7" type="primary">rssA_1</name>
    <name evidence="7" type="ORF">NCTC12112_02220</name>
</gene>
<dbReference type="RefSeq" id="WP_005981510.1">
    <property type="nucleotide sequence ID" value="NZ_CABKNW010000005.1"/>
</dbReference>
<dbReference type="Gene3D" id="2.40.160.50">
    <property type="entry name" value="membrane protein fhac: a member of the omp85/tpsb transporter family"/>
    <property type="match status" value="1"/>
</dbReference>
<name>A0AAX2JDA2_9FUSO</name>
<protein>
    <submittedName>
        <fullName evidence="7">NTE family protein rssA</fullName>
    </submittedName>
</protein>
<dbReference type="GO" id="GO:0016787">
    <property type="term" value="F:hydrolase activity"/>
    <property type="evidence" value="ECO:0007669"/>
    <property type="project" value="UniProtKB-UniRule"/>
</dbReference>
<feature type="domain" description="PNPLA" evidence="6">
    <location>
        <begin position="76"/>
        <end position="267"/>
    </location>
</feature>
<keyword evidence="1 4" id="KW-0378">Hydrolase</keyword>
<accession>A0AAX2JDA2</accession>
<dbReference type="CDD" id="cd07205">
    <property type="entry name" value="Pat_PNPLA6_PNPLA7_NTE1_like"/>
    <property type="match status" value="1"/>
</dbReference>
<dbReference type="GO" id="GO:0016042">
    <property type="term" value="P:lipid catabolic process"/>
    <property type="evidence" value="ECO:0007669"/>
    <property type="project" value="UniProtKB-UniRule"/>
</dbReference>